<dbReference type="OrthoDB" id="1814530at2759"/>
<dbReference type="EMBL" id="BJWL01000028">
    <property type="protein sequence ID" value="GFZ20317.1"/>
    <property type="molecule type" value="Genomic_DNA"/>
</dbReference>
<dbReference type="GO" id="GO:0000417">
    <property type="term" value="C:HIR complex"/>
    <property type="evidence" value="ECO:0007669"/>
    <property type="project" value="TreeGrafter"/>
</dbReference>
<reference evidence="1 2" key="1">
    <citation type="submission" date="2019-07" db="EMBL/GenBank/DDBJ databases">
        <title>De Novo Assembly of kiwifruit Actinidia rufa.</title>
        <authorList>
            <person name="Sugita-Konishi S."/>
            <person name="Sato K."/>
            <person name="Mori E."/>
            <person name="Abe Y."/>
            <person name="Kisaki G."/>
            <person name="Hamano K."/>
            <person name="Suezawa K."/>
            <person name="Otani M."/>
            <person name="Fukuda T."/>
            <person name="Manabe T."/>
            <person name="Gomi K."/>
            <person name="Tabuchi M."/>
            <person name="Akimitsu K."/>
            <person name="Kataoka I."/>
        </authorList>
    </citation>
    <scope>NUCLEOTIDE SEQUENCE [LARGE SCALE GENOMIC DNA]</scope>
    <source>
        <strain evidence="2">cv. Fuchu</strain>
    </source>
</reference>
<comment type="caution">
    <text evidence="1">The sequence shown here is derived from an EMBL/GenBank/DDBJ whole genome shotgun (WGS) entry which is preliminary data.</text>
</comment>
<dbReference type="GO" id="GO:0000785">
    <property type="term" value="C:chromatin"/>
    <property type="evidence" value="ECO:0007669"/>
    <property type="project" value="TreeGrafter"/>
</dbReference>
<accession>A0A7J0HB29</accession>
<protein>
    <submittedName>
        <fullName evidence="1">Histone chaperone HIRA-like protein</fullName>
    </submittedName>
</protein>
<dbReference type="GO" id="GO:0006351">
    <property type="term" value="P:DNA-templated transcription"/>
    <property type="evidence" value="ECO:0007669"/>
    <property type="project" value="InterPro"/>
</dbReference>
<dbReference type="PANTHER" id="PTHR13831">
    <property type="entry name" value="MEMBER OF THE HIR1 FAMILY OF WD-REPEAT PROTEINS"/>
    <property type="match status" value="1"/>
</dbReference>
<gene>
    <name evidence="1" type="ORF">Acr_28g0010220</name>
</gene>
<organism evidence="1 2">
    <name type="scientific">Actinidia rufa</name>
    <dbReference type="NCBI Taxonomy" id="165716"/>
    <lineage>
        <taxon>Eukaryota</taxon>
        <taxon>Viridiplantae</taxon>
        <taxon>Streptophyta</taxon>
        <taxon>Embryophyta</taxon>
        <taxon>Tracheophyta</taxon>
        <taxon>Spermatophyta</taxon>
        <taxon>Magnoliopsida</taxon>
        <taxon>eudicotyledons</taxon>
        <taxon>Gunneridae</taxon>
        <taxon>Pentapetalae</taxon>
        <taxon>asterids</taxon>
        <taxon>Ericales</taxon>
        <taxon>Actinidiaceae</taxon>
        <taxon>Actinidia</taxon>
    </lineage>
</organism>
<proteinExistence type="predicted"/>
<dbReference type="InterPro" id="IPR031120">
    <property type="entry name" value="HIR1-like"/>
</dbReference>
<dbReference type="Proteomes" id="UP000585474">
    <property type="component" value="Unassembled WGS sequence"/>
</dbReference>
<dbReference type="GO" id="GO:0005634">
    <property type="term" value="C:nucleus"/>
    <property type="evidence" value="ECO:0007669"/>
    <property type="project" value="InterPro"/>
</dbReference>
<dbReference type="GO" id="GO:0006338">
    <property type="term" value="P:chromatin remodeling"/>
    <property type="evidence" value="ECO:0007669"/>
    <property type="project" value="TreeGrafter"/>
</dbReference>
<name>A0A7J0HB29_9ERIC</name>
<sequence>MSSPMKQRESRAPDGRKRIVPEALGVVVVQQESISDDVQSPAIDFPMKSSHPRQDDNALALNDNGIKECSVRRTTGGNSGLKGVTARTTISESLVIEKVPASAGRDGSVFVDQTGIVKASGSSAASSKLSIRVFDKEEGEDAIPVCLEAHPREHAVNDTVGVGNTSTMKETEIACTRGAQTLWSDRISGKVTVLAGNSNFWAVGCEDGGLQLFKIDLLLLSLVVFEPWVLRLGLNCYIHHYGTIWVIPTACYDRYTIGPLLLNFTGVAAAAFTGPLHHR</sequence>
<evidence type="ECO:0000313" key="2">
    <source>
        <dbReference type="Proteomes" id="UP000585474"/>
    </source>
</evidence>
<dbReference type="AlphaFoldDB" id="A0A7J0HB29"/>
<dbReference type="GO" id="GO:0031491">
    <property type="term" value="F:nucleosome binding"/>
    <property type="evidence" value="ECO:0007669"/>
    <property type="project" value="TreeGrafter"/>
</dbReference>
<dbReference type="PANTHER" id="PTHR13831:SF0">
    <property type="entry name" value="PROTEIN HIRA"/>
    <property type="match status" value="1"/>
</dbReference>
<keyword evidence="2" id="KW-1185">Reference proteome</keyword>
<evidence type="ECO:0000313" key="1">
    <source>
        <dbReference type="EMBL" id="GFZ20317.1"/>
    </source>
</evidence>